<protein>
    <submittedName>
        <fullName evidence="1">Uncharacterized protein</fullName>
    </submittedName>
</protein>
<reference evidence="1" key="1">
    <citation type="submission" date="2021-01" db="EMBL/GenBank/DDBJ databases">
        <title>Genome sequence of strain Noviherbaspirillum sp. DKR-6.</title>
        <authorList>
            <person name="Chaudhary D.K."/>
        </authorList>
    </citation>
    <scope>NUCLEOTIDE SEQUENCE</scope>
    <source>
        <strain evidence="1">DKR-6</strain>
    </source>
</reference>
<dbReference type="EMBL" id="JAEPBG010000006">
    <property type="protein sequence ID" value="MBK4736177.1"/>
    <property type="molecule type" value="Genomic_DNA"/>
</dbReference>
<dbReference type="Proteomes" id="UP000622890">
    <property type="component" value="Unassembled WGS sequence"/>
</dbReference>
<gene>
    <name evidence="1" type="ORF">JJB74_16260</name>
</gene>
<comment type="caution">
    <text evidence="1">The sequence shown here is derived from an EMBL/GenBank/DDBJ whole genome shotgun (WGS) entry which is preliminary data.</text>
</comment>
<dbReference type="AlphaFoldDB" id="A0A934SUW8"/>
<dbReference type="RefSeq" id="WP_200593358.1">
    <property type="nucleotide sequence ID" value="NZ_JAEPBG010000006.1"/>
</dbReference>
<name>A0A934SUW8_9BURK</name>
<organism evidence="1 2">
    <name type="scientific">Noviherbaspirillum pedocola</name>
    <dbReference type="NCBI Taxonomy" id="2801341"/>
    <lineage>
        <taxon>Bacteria</taxon>
        <taxon>Pseudomonadati</taxon>
        <taxon>Pseudomonadota</taxon>
        <taxon>Betaproteobacteria</taxon>
        <taxon>Burkholderiales</taxon>
        <taxon>Oxalobacteraceae</taxon>
        <taxon>Noviherbaspirillum</taxon>
    </lineage>
</organism>
<keyword evidence="2" id="KW-1185">Reference proteome</keyword>
<evidence type="ECO:0000313" key="2">
    <source>
        <dbReference type="Proteomes" id="UP000622890"/>
    </source>
</evidence>
<proteinExistence type="predicted"/>
<sequence length="195" mass="22563">MLDRSPFYANWPPKQWQQQFAPFERFPAPDLRVADFSEPAPNGVDPKWEGWVYVKANIWRDECKVGYTDGPIAGRLSETGAPDLILHAAFAVPWSGNNWAHWAEQHCFDRLGRHNMKPHLPTGETSELFPWSAEYTTELVARAMQEFYDHLWALCDFRVDVNAMRYEPILRPAAIKNAGVMNAPYFARRFNPFGY</sequence>
<evidence type="ECO:0000313" key="1">
    <source>
        <dbReference type="EMBL" id="MBK4736177.1"/>
    </source>
</evidence>
<accession>A0A934SUW8</accession>